<dbReference type="AlphaFoldDB" id="B7AR56"/>
<gene>
    <name evidence="1" type="ORF">BACPEC_01166</name>
</gene>
<dbReference type="Proteomes" id="UP000003136">
    <property type="component" value="Unassembled WGS sequence"/>
</dbReference>
<dbReference type="HOGENOM" id="CLU_023343_1_0_9"/>
<sequence>MKKKSVLAIEPVKPKIQEKDMLTVQEATIKDEKHLIIDLFENGEAAYRIALAADDYAHYSYGTGIWDAKTGWNNPYNTAISMAHISPAHERLLKRWTKKQKRYADGDIADEIFRYEYDISGRRDMAKQKKEQEEMEKLLAEIPDDIPQAFRSRIMNNIDVCNVIAYKRHGSCADYRCLQCGGQSSRNLRVRDPLTGISELQNVPRDGEAYICPVCKKAGRLRPIGYMNQCTAYGQEFDSVLYQTSGEKLVIRIFRTIVTRRITDSMSIDTYERGRIILTRKGDRQYIQTYSGSWIKAKNVAINALAVEYGREKAVADSMFRYCPENMYRLLNCDSSKNKNMAVIQALVTYANCPQTEALYKVGLKGICRRLMYVQGHTRKIDRSATEAAKILKLSKEDFRYLVEKAEKGHDESMTLKMIRYAVSRDISRRHYDRLQAIYETARGDEKECDMLLGYQSIDKLYNAVSRYKEEYRGKFREALREYADYLHERQAAGDDMTNEIYLRPRRLHETYTRLRIENEHKKDEMYVERMKSIYPKIPEACMKISKRYTWQQGGLMIRPAADAGEIVMEGRILHHCVGSEYQSYMKNYNNNKGYILFVRRVEAPDVPYVTVEIAGDRIRQWYGIHDTQPDREEIEGFLEGFVKHLNPKKVKASA</sequence>
<dbReference type="Pfam" id="PF14284">
    <property type="entry name" value="PcfJ"/>
    <property type="match status" value="1"/>
</dbReference>
<name>B7AR56_9FIRM</name>
<organism evidence="1 2">
    <name type="scientific">[Bacteroides] pectinophilus ATCC 43243</name>
    <dbReference type="NCBI Taxonomy" id="483218"/>
    <lineage>
        <taxon>Bacteria</taxon>
        <taxon>Bacillati</taxon>
        <taxon>Bacillota</taxon>
        <taxon>Clostridia</taxon>
        <taxon>Eubacteriales</taxon>
    </lineage>
</organism>
<dbReference type="eggNOG" id="ENOG502Z9TV">
    <property type="taxonomic scope" value="Bacteria"/>
</dbReference>
<dbReference type="EMBL" id="ABVQ01000035">
    <property type="protein sequence ID" value="EEC58178.1"/>
    <property type="molecule type" value="Genomic_DNA"/>
</dbReference>
<reference evidence="1 2" key="1">
    <citation type="submission" date="2008-11" db="EMBL/GenBank/DDBJ databases">
        <title>Draft genome sequence of Bacteroides pectinophilus (ATCC 43243).</title>
        <authorList>
            <person name="Sudarsanam P."/>
            <person name="Ley R."/>
            <person name="Guruge J."/>
            <person name="Turnbaugh P.J."/>
            <person name="Mahowald M."/>
            <person name="Liep D."/>
            <person name="Gordon J."/>
        </authorList>
    </citation>
    <scope>NUCLEOTIDE SEQUENCE [LARGE SCALE GENOMIC DNA]</scope>
    <source>
        <strain evidence="1 2">ATCC 43243</strain>
    </source>
</reference>
<dbReference type="STRING" id="483218.BACPEC_01166"/>
<reference evidence="1 2" key="2">
    <citation type="submission" date="2008-11" db="EMBL/GenBank/DDBJ databases">
        <authorList>
            <person name="Fulton L."/>
            <person name="Clifton S."/>
            <person name="Fulton B."/>
            <person name="Xu J."/>
            <person name="Minx P."/>
            <person name="Pepin K.H."/>
            <person name="Johnson M."/>
            <person name="Bhonagiri V."/>
            <person name="Nash W.E."/>
            <person name="Mardis E.R."/>
            <person name="Wilson R.K."/>
        </authorList>
    </citation>
    <scope>NUCLEOTIDE SEQUENCE [LARGE SCALE GENOMIC DNA]</scope>
    <source>
        <strain evidence="1 2">ATCC 43243</strain>
    </source>
</reference>
<evidence type="ECO:0000313" key="2">
    <source>
        <dbReference type="Proteomes" id="UP000003136"/>
    </source>
</evidence>
<proteinExistence type="predicted"/>
<evidence type="ECO:0008006" key="3">
    <source>
        <dbReference type="Google" id="ProtNLM"/>
    </source>
</evidence>
<accession>B7AR56</accession>
<dbReference type="InterPro" id="IPR025586">
    <property type="entry name" value="PcfJ"/>
</dbReference>
<keyword evidence="2" id="KW-1185">Reference proteome</keyword>
<comment type="caution">
    <text evidence="1">The sequence shown here is derived from an EMBL/GenBank/DDBJ whole genome shotgun (WGS) entry which is preliminary data.</text>
</comment>
<evidence type="ECO:0000313" key="1">
    <source>
        <dbReference type="EMBL" id="EEC58178.1"/>
    </source>
</evidence>
<protein>
    <recommendedName>
        <fullName evidence="3">PcfJ-like protein</fullName>
    </recommendedName>
</protein>